<evidence type="ECO:0000313" key="3">
    <source>
        <dbReference type="Proteomes" id="UP000639772"/>
    </source>
</evidence>
<organism evidence="2 3">
    <name type="scientific">Vanilla planifolia</name>
    <name type="common">Vanilla</name>
    <dbReference type="NCBI Taxonomy" id="51239"/>
    <lineage>
        <taxon>Eukaryota</taxon>
        <taxon>Viridiplantae</taxon>
        <taxon>Streptophyta</taxon>
        <taxon>Embryophyta</taxon>
        <taxon>Tracheophyta</taxon>
        <taxon>Spermatophyta</taxon>
        <taxon>Magnoliopsida</taxon>
        <taxon>Liliopsida</taxon>
        <taxon>Asparagales</taxon>
        <taxon>Orchidaceae</taxon>
        <taxon>Vanilloideae</taxon>
        <taxon>Vanilleae</taxon>
        <taxon>Vanilla</taxon>
    </lineage>
</organism>
<name>A0A835PF66_VANPL</name>
<reference evidence="2 3" key="1">
    <citation type="journal article" date="2020" name="Nat. Food">
        <title>A phased Vanilla planifolia genome enables genetic improvement of flavour and production.</title>
        <authorList>
            <person name="Hasing T."/>
            <person name="Tang H."/>
            <person name="Brym M."/>
            <person name="Khazi F."/>
            <person name="Huang T."/>
            <person name="Chambers A.H."/>
        </authorList>
    </citation>
    <scope>NUCLEOTIDE SEQUENCE [LARGE SCALE GENOMIC DNA]</scope>
    <source>
        <tissue evidence="2">Leaf</tissue>
    </source>
</reference>
<evidence type="ECO:0008006" key="4">
    <source>
        <dbReference type="Google" id="ProtNLM"/>
    </source>
</evidence>
<sequence>MDVQVENAQVFNAMVADGSRFLNDNTTENENSSNDLASHEKFILEEVDLYMEDLNARLIVSRMVTDSVIRGMVTAIDQDCAEKLSLKEQKMENLRKDFLNVDAKDLYVSGSSVNANAINHAKCLDGLRIAVEEQVQKLKKQIGSGTREDLRREDALDGEKLRIKFQVMDECVHSLESLLEEMHTWIAAVISPAKKDIQLDTSAILQTLITCLHQEYKSLLKDLKHKWQRSFDELHVLWQLLYDISKSLSSLEPGFVFPHGNLEVLEERNALKRKDQPHRKQIGNCAAFFDECTQCLMEKTEGYEKHSTGDSPQLLCQTKEELIGYFKTEIAKMKRQHDIALQEKTEELFCLKREFLKEKGSNHLNFKKDKEFELMKKRIVEIVAKMDDILCERKNISILFDGGLRSLKEKGDALVLENQWIAPLLVAKNEENIPIFSKALETTGKISDFCIGADLIDQMEKLQIDMEALKFEANVKDVINGCTLKELPGELGFITGGMHMETKFEQYIYSFIIKEFIKDIICRFNDIVVGCHKEKDSVLQYILEKEKVLSSEVEENKRLKQQLESSSTLLKTMEKRTADLEAALVQQSQQCSLLREHAIKQELAIVEAKVEYELAKFRLEESVHCIHQYGEEVNKLNERLKTASIALQDAEKQKNILQFKLLVNQEELSSAVVKGKEQAKHIESMVTSIFDLSNSFDGWGHKITVAVEHNESRLKVLSYQNDELLKQAGMLRKKMLCYKQVFEMRCDDLRKAENEVDLLGDEVDYLLSLLSKIYIALEHYSSVLNYYPGVMEIVKLIRREVGIDESKPLR</sequence>
<dbReference type="Proteomes" id="UP000639772">
    <property type="component" value="Unassembled WGS sequence"/>
</dbReference>
<dbReference type="PANTHER" id="PTHR33883:SF10">
    <property type="entry name" value="WPP DOMAIN-ASSOCIATED PROTEIN"/>
    <property type="match status" value="1"/>
</dbReference>
<keyword evidence="1" id="KW-0175">Coiled coil</keyword>
<evidence type="ECO:0000256" key="1">
    <source>
        <dbReference type="SAM" id="Coils"/>
    </source>
</evidence>
<comment type="caution">
    <text evidence="2">The sequence shown here is derived from an EMBL/GenBank/DDBJ whole genome shotgun (WGS) entry which is preliminary data.</text>
</comment>
<gene>
    <name evidence="2" type="ORF">HPP92_026300</name>
</gene>
<dbReference type="EMBL" id="JADCNM010000070">
    <property type="protein sequence ID" value="KAG0451275.1"/>
    <property type="molecule type" value="Genomic_DNA"/>
</dbReference>
<dbReference type="OrthoDB" id="619142at2759"/>
<feature type="coiled-coil region" evidence="1">
    <location>
        <begin position="542"/>
        <end position="590"/>
    </location>
</feature>
<dbReference type="AlphaFoldDB" id="A0A835PF66"/>
<accession>A0A835PF66</accession>
<evidence type="ECO:0000313" key="2">
    <source>
        <dbReference type="EMBL" id="KAG0451275.1"/>
    </source>
</evidence>
<dbReference type="PANTHER" id="PTHR33883">
    <property type="entry name" value="WPP DOMAIN-ASSOCIATED PROTEIN"/>
    <property type="match status" value="1"/>
</dbReference>
<proteinExistence type="predicted"/>
<protein>
    <recommendedName>
        <fullName evidence="4">WPP domain-associated protein</fullName>
    </recommendedName>
</protein>
<feature type="coiled-coil region" evidence="1">
    <location>
        <begin position="626"/>
        <end position="653"/>
    </location>
</feature>
<dbReference type="InterPro" id="IPR037490">
    <property type="entry name" value="WAP"/>
</dbReference>